<keyword evidence="4" id="KW-0378">Hydrolase</keyword>
<dbReference type="InterPro" id="IPR017850">
    <property type="entry name" value="Alkaline_phosphatase_core_sf"/>
</dbReference>
<dbReference type="Gene3D" id="3.40.720.10">
    <property type="entry name" value="Alkaline Phosphatase, subunit A"/>
    <property type="match status" value="1"/>
</dbReference>
<evidence type="ECO:0000256" key="5">
    <source>
        <dbReference type="ARBA" id="ARBA00022833"/>
    </source>
</evidence>
<protein>
    <submittedName>
        <fullName evidence="10">Alkaline phosphatase</fullName>
    </submittedName>
</protein>
<feature type="binding site" evidence="8">
    <location>
        <position position="329"/>
    </location>
    <ligand>
        <name>Zn(2+)</name>
        <dbReference type="ChEBI" id="CHEBI:29105"/>
        <label>2</label>
    </ligand>
</feature>
<dbReference type="AlphaFoldDB" id="A0A099KWF3"/>
<dbReference type="Gene3D" id="1.10.60.40">
    <property type="match status" value="1"/>
</dbReference>
<dbReference type="GO" id="GO:0046872">
    <property type="term" value="F:metal ion binding"/>
    <property type="evidence" value="ECO:0007669"/>
    <property type="project" value="UniProtKB-KW"/>
</dbReference>
<dbReference type="SUPFAM" id="SSF53649">
    <property type="entry name" value="Alkaline phosphatase-like"/>
    <property type="match status" value="1"/>
</dbReference>
<keyword evidence="2" id="KW-0597">Phosphoprotein</keyword>
<dbReference type="PANTHER" id="PTHR11596:SF5">
    <property type="entry name" value="ALKALINE PHOSPHATASE"/>
    <property type="match status" value="1"/>
</dbReference>
<dbReference type="SMR" id="A0A099KWF3"/>
<reference evidence="10 11" key="1">
    <citation type="submission" date="2014-08" db="EMBL/GenBank/DDBJ databases">
        <title>Genomic and Phenotypic Diversity of Colwellia psychrerythraea strains from Disparate Marine Basins.</title>
        <authorList>
            <person name="Techtmann S.M."/>
            <person name="Stelling S.C."/>
            <person name="Utturkar S.M."/>
            <person name="Alshibli N."/>
            <person name="Harris A."/>
            <person name="Brown S.D."/>
            <person name="Hazen T.C."/>
        </authorList>
    </citation>
    <scope>NUCLEOTIDE SEQUENCE [LARGE SCALE GENOMIC DNA]</scope>
    <source>
        <strain evidence="10 11">GAB14E</strain>
    </source>
</reference>
<evidence type="ECO:0000256" key="8">
    <source>
        <dbReference type="PIRSR" id="PIRSR601952-2"/>
    </source>
</evidence>
<dbReference type="PATRIC" id="fig|28229.3.peg.1458"/>
<feature type="binding site" evidence="8">
    <location>
        <position position="446"/>
    </location>
    <ligand>
        <name>Zn(2+)</name>
        <dbReference type="ChEBI" id="CHEBI:29105"/>
        <label>2</label>
    </ligand>
</feature>
<evidence type="ECO:0000256" key="6">
    <source>
        <dbReference type="ARBA" id="ARBA00022842"/>
    </source>
</evidence>
<dbReference type="RefSeq" id="WP_081967751.1">
    <property type="nucleotide sequence ID" value="NZ_JQEC01000015.1"/>
</dbReference>
<dbReference type="EMBL" id="JQEC01000015">
    <property type="protein sequence ID" value="KGJ95069.1"/>
    <property type="molecule type" value="Genomic_DNA"/>
</dbReference>
<evidence type="ECO:0000256" key="3">
    <source>
        <dbReference type="ARBA" id="ARBA00022723"/>
    </source>
</evidence>
<feature type="binding site" evidence="8">
    <location>
        <position position="151"/>
    </location>
    <ligand>
        <name>Mg(2+)</name>
        <dbReference type="ChEBI" id="CHEBI:18420"/>
    </ligand>
</feature>
<keyword evidence="5 8" id="KW-0862">Zinc</keyword>
<gene>
    <name evidence="10" type="ORF">GAB14E_1851</name>
</gene>
<feature type="binding site" evidence="8">
    <location>
        <position position="291"/>
    </location>
    <ligand>
        <name>Zn(2+)</name>
        <dbReference type="ChEBI" id="CHEBI:29105"/>
        <label>2</label>
    </ligand>
</feature>
<dbReference type="Pfam" id="PF00245">
    <property type="entry name" value="Alk_phosphatase"/>
    <property type="match status" value="1"/>
</dbReference>
<dbReference type="InterPro" id="IPR018299">
    <property type="entry name" value="Alkaline_phosphatase_AS"/>
</dbReference>
<feature type="binding site" evidence="8">
    <location>
        <position position="49"/>
    </location>
    <ligand>
        <name>Zn(2+)</name>
        <dbReference type="ChEBI" id="CHEBI:29105"/>
        <label>2</label>
    </ligand>
</feature>
<evidence type="ECO:0000256" key="7">
    <source>
        <dbReference type="PIRSR" id="PIRSR601952-1"/>
    </source>
</evidence>
<feature type="active site" description="Phosphoserine intermediate" evidence="7">
    <location>
        <position position="98"/>
    </location>
</feature>
<dbReference type="CDD" id="cd16012">
    <property type="entry name" value="ALP"/>
    <property type="match status" value="1"/>
</dbReference>
<comment type="cofactor">
    <cofactor evidence="8">
        <name>Mg(2+)</name>
        <dbReference type="ChEBI" id="CHEBI:18420"/>
    </cofactor>
    <text evidence="8">Binds 1 Mg(2+) ion.</text>
</comment>
<feature type="binding site" evidence="8">
    <location>
        <position position="330"/>
    </location>
    <ligand>
        <name>Zn(2+)</name>
        <dbReference type="ChEBI" id="CHEBI:29105"/>
        <label>2</label>
    </ligand>
</feature>
<feature type="binding site" evidence="8">
    <location>
        <position position="287"/>
    </location>
    <ligand>
        <name>Zn(2+)</name>
        <dbReference type="ChEBI" id="CHEBI:29105"/>
        <label>2</label>
    </ligand>
</feature>
<feature type="binding site" evidence="8">
    <location>
        <position position="149"/>
    </location>
    <ligand>
        <name>Mg(2+)</name>
        <dbReference type="ChEBI" id="CHEBI:18420"/>
    </ligand>
</feature>
<keyword evidence="3 8" id="KW-0479">Metal-binding</keyword>
<dbReference type="SMART" id="SM00098">
    <property type="entry name" value="alkPPc"/>
    <property type="match status" value="1"/>
</dbReference>
<sequence length="482" mass="53108">MKKLLTTIVISLTLSACTTHETPAGISSNSSLTTSSMSKPKNIIMVVGDGMGPAYTTAYRYFNDNPKTALIEETVFDRHLVGMASTYPARVSGYVTDSAAAATALATGVKSYNGAIGLDVDKNPVETVLEWAKKQGKKTGIVVTSQINHATPASYLAHNESRRNYNAIADSYIDDGIKADLYLGGGWQYYIRDDRNLVNEFKAAGFHYLDDFQKLNKLPQQAPVLGLFGDIALPWALDDTDKLRLSTMTKAATKHLESYQSAGTQSKETQPKESQGYFLLVEASQVDWAGHSNDIASAMAEMTDLAKTMLYLEHYVQNNPDTLVVLTADHSTGGFTIAANGKYEWNPEVLRTMIHSPEHIAKQLAKKEITTKYASELLNFELSQVEVKQLQQAKKQAFKELATFNKLDKKQQLQQETKPNIDNSLYIAVKKLIDQRTNSGWTSVGHTAIDVPVFAFGKGSEIFHGKIDNTDIAKKIFSLLGK</sequence>
<comment type="cofactor">
    <cofactor evidence="8">
        <name>Zn(2+)</name>
        <dbReference type="ChEBI" id="CHEBI:29105"/>
    </cofactor>
    <text evidence="8">Binds 2 Zn(2+) ions.</text>
</comment>
<evidence type="ECO:0000313" key="11">
    <source>
        <dbReference type="Proteomes" id="UP000029868"/>
    </source>
</evidence>
<evidence type="ECO:0000256" key="1">
    <source>
        <dbReference type="ARBA" id="ARBA00005984"/>
    </source>
</evidence>
<comment type="similarity">
    <text evidence="1 9">Belongs to the alkaline phosphatase family.</text>
</comment>
<dbReference type="PROSITE" id="PS51257">
    <property type="entry name" value="PROKAR_LIPOPROTEIN"/>
    <property type="match status" value="1"/>
</dbReference>
<dbReference type="PRINTS" id="PR00113">
    <property type="entry name" value="ALKPHPHTASE"/>
</dbReference>
<accession>A0A099KWF3</accession>
<comment type="caution">
    <text evidence="10">The sequence shown here is derived from an EMBL/GenBank/DDBJ whole genome shotgun (WGS) entry which is preliminary data.</text>
</comment>
<evidence type="ECO:0000256" key="4">
    <source>
        <dbReference type="ARBA" id="ARBA00022801"/>
    </source>
</evidence>
<dbReference type="Proteomes" id="UP000029868">
    <property type="component" value="Unassembled WGS sequence"/>
</dbReference>
<dbReference type="PANTHER" id="PTHR11596">
    <property type="entry name" value="ALKALINE PHOSPHATASE"/>
    <property type="match status" value="1"/>
</dbReference>
<evidence type="ECO:0000256" key="2">
    <source>
        <dbReference type="ARBA" id="ARBA00022553"/>
    </source>
</evidence>
<organism evidence="10 11">
    <name type="scientific">Colwellia psychrerythraea</name>
    <name type="common">Vibrio psychroerythus</name>
    <dbReference type="NCBI Taxonomy" id="28229"/>
    <lineage>
        <taxon>Bacteria</taxon>
        <taxon>Pseudomonadati</taxon>
        <taxon>Pseudomonadota</taxon>
        <taxon>Gammaproteobacteria</taxon>
        <taxon>Alteromonadales</taxon>
        <taxon>Colwelliaceae</taxon>
        <taxon>Colwellia</taxon>
    </lineage>
</organism>
<dbReference type="OrthoDB" id="9794455at2"/>
<proteinExistence type="inferred from homology"/>
<dbReference type="InterPro" id="IPR001952">
    <property type="entry name" value="Alkaline_phosphatase"/>
</dbReference>
<dbReference type="GO" id="GO:0004035">
    <property type="term" value="F:alkaline phosphatase activity"/>
    <property type="evidence" value="ECO:0007669"/>
    <property type="project" value="TreeGrafter"/>
</dbReference>
<feature type="binding site" evidence="8">
    <location>
        <position position="282"/>
    </location>
    <ligand>
        <name>Mg(2+)</name>
        <dbReference type="ChEBI" id="CHEBI:18420"/>
    </ligand>
</feature>
<name>A0A099KWF3_COLPS</name>
<keyword evidence="6 8" id="KW-0460">Magnesium</keyword>
<evidence type="ECO:0000313" key="10">
    <source>
        <dbReference type="EMBL" id="KGJ95069.1"/>
    </source>
</evidence>
<dbReference type="PROSITE" id="PS00123">
    <property type="entry name" value="ALKALINE_PHOSPHATASE"/>
    <property type="match status" value="1"/>
</dbReference>
<evidence type="ECO:0000256" key="9">
    <source>
        <dbReference type="RuleBase" id="RU003946"/>
    </source>
</evidence>
<feature type="binding site" evidence="8">
    <location>
        <position position="49"/>
    </location>
    <ligand>
        <name>Mg(2+)</name>
        <dbReference type="ChEBI" id="CHEBI:18420"/>
    </ligand>
</feature>